<keyword evidence="3 8" id="KW-0694">RNA-binding</keyword>
<keyword evidence="2 8" id="KW-0699">rRNA-binding</keyword>
<dbReference type="Gene3D" id="3.30.1490.10">
    <property type="match status" value="1"/>
</dbReference>
<name>A0A7T3RD31_9SPIR</name>
<dbReference type="RefSeq" id="WP_177528767.1">
    <property type="nucleotide sequence ID" value="NZ_CBCSHE010000005.1"/>
</dbReference>
<keyword evidence="10" id="KW-1185">Reference proteome</keyword>
<dbReference type="GO" id="GO:0005840">
    <property type="term" value="C:ribosome"/>
    <property type="evidence" value="ECO:0007669"/>
    <property type="project" value="UniProtKB-KW"/>
</dbReference>
<evidence type="ECO:0000256" key="2">
    <source>
        <dbReference type="ARBA" id="ARBA00022730"/>
    </source>
</evidence>
<dbReference type="GO" id="GO:0003735">
    <property type="term" value="F:structural constituent of ribosome"/>
    <property type="evidence" value="ECO:0007669"/>
    <property type="project" value="InterPro"/>
</dbReference>
<dbReference type="GO" id="GO:0006412">
    <property type="term" value="P:translation"/>
    <property type="evidence" value="ECO:0007669"/>
    <property type="project" value="UniProtKB-UniRule"/>
</dbReference>
<reference evidence="9 10" key="1">
    <citation type="submission" date="2020-11" db="EMBL/GenBank/DDBJ databases">
        <title>Treponema Peruensis nv. sp., first commensal Treponema isolated from human feces.</title>
        <authorList>
            <person name="Belkhou C."/>
            <person name="Raes J."/>
        </authorList>
    </citation>
    <scope>NUCLEOTIDE SEQUENCE [LARGE SCALE GENOMIC DNA]</scope>
    <source>
        <strain evidence="9 10">RCC2812</strain>
    </source>
</reference>
<dbReference type="AlphaFoldDB" id="A0A7T3RD31"/>
<dbReference type="Pfam" id="PF00410">
    <property type="entry name" value="Ribosomal_S8"/>
    <property type="match status" value="1"/>
</dbReference>
<dbReference type="PANTHER" id="PTHR11758">
    <property type="entry name" value="40S RIBOSOMAL PROTEIN S15A"/>
    <property type="match status" value="1"/>
</dbReference>
<evidence type="ECO:0000256" key="5">
    <source>
        <dbReference type="ARBA" id="ARBA00023274"/>
    </source>
</evidence>
<organism evidence="9 10">
    <name type="scientific">Treponema peruense</name>
    <dbReference type="NCBI Taxonomy" id="2787628"/>
    <lineage>
        <taxon>Bacteria</taxon>
        <taxon>Pseudomonadati</taxon>
        <taxon>Spirochaetota</taxon>
        <taxon>Spirochaetia</taxon>
        <taxon>Spirochaetales</taxon>
        <taxon>Treponemataceae</taxon>
        <taxon>Treponema</taxon>
    </lineage>
</organism>
<proteinExistence type="inferred from homology"/>
<protein>
    <recommendedName>
        <fullName evidence="6 8">Small ribosomal subunit protein uS8</fullName>
    </recommendedName>
</protein>
<dbReference type="GO" id="GO:1990904">
    <property type="term" value="C:ribonucleoprotein complex"/>
    <property type="evidence" value="ECO:0007669"/>
    <property type="project" value="UniProtKB-KW"/>
</dbReference>
<gene>
    <name evidence="8 9" type="primary">rpsH</name>
    <name evidence="9" type="ORF">IWA51_11720</name>
</gene>
<accession>A0A7T3RD31</accession>
<dbReference type="HAMAP" id="MF_01302_B">
    <property type="entry name" value="Ribosomal_uS8_B"/>
    <property type="match status" value="1"/>
</dbReference>
<evidence type="ECO:0000256" key="6">
    <source>
        <dbReference type="ARBA" id="ARBA00035258"/>
    </source>
</evidence>
<evidence type="ECO:0000313" key="10">
    <source>
        <dbReference type="Proteomes" id="UP000595224"/>
    </source>
</evidence>
<evidence type="ECO:0000313" key="9">
    <source>
        <dbReference type="EMBL" id="QQA00904.1"/>
    </source>
</evidence>
<comment type="similarity">
    <text evidence="1 8">Belongs to the universal ribosomal protein uS8 family.</text>
</comment>
<dbReference type="GO" id="GO:0005737">
    <property type="term" value="C:cytoplasm"/>
    <property type="evidence" value="ECO:0007669"/>
    <property type="project" value="UniProtKB-ARBA"/>
</dbReference>
<dbReference type="InterPro" id="IPR000630">
    <property type="entry name" value="Ribosomal_uS8"/>
</dbReference>
<dbReference type="Proteomes" id="UP000595224">
    <property type="component" value="Chromosome"/>
</dbReference>
<dbReference type="KEGG" id="tper:IWA51_11720"/>
<dbReference type="Gene3D" id="3.30.1370.30">
    <property type="match status" value="1"/>
</dbReference>
<dbReference type="SUPFAM" id="SSF56047">
    <property type="entry name" value="Ribosomal protein S8"/>
    <property type="match status" value="1"/>
</dbReference>
<dbReference type="GO" id="GO:0019843">
    <property type="term" value="F:rRNA binding"/>
    <property type="evidence" value="ECO:0007669"/>
    <property type="project" value="UniProtKB-UniRule"/>
</dbReference>
<sequence length="133" mass="14639">MAASDPIADMLAKVQNAAKVGHEKVDVPTSKMKLEIVKILKTEGFIKNFKKVQDDNGHSIIRIFLKYDDANKSVIHGMKKISTPGRRVYSGYKELPRVYNGYGTLIVSTSIGVTTGKKASEKLVGGELICNVW</sequence>
<dbReference type="InterPro" id="IPR035987">
    <property type="entry name" value="Ribosomal_uS8_sf"/>
</dbReference>
<evidence type="ECO:0000256" key="4">
    <source>
        <dbReference type="ARBA" id="ARBA00022980"/>
    </source>
</evidence>
<comment type="function">
    <text evidence="8">One of the primary rRNA binding proteins, it binds directly to 16S rRNA central domain where it helps coordinate assembly of the platform of the 30S subunit.</text>
</comment>
<evidence type="ECO:0000256" key="7">
    <source>
        <dbReference type="ARBA" id="ARBA00046740"/>
    </source>
</evidence>
<evidence type="ECO:0000256" key="1">
    <source>
        <dbReference type="ARBA" id="ARBA00006471"/>
    </source>
</evidence>
<keyword evidence="5 8" id="KW-0687">Ribonucleoprotein</keyword>
<dbReference type="EMBL" id="CP064936">
    <property type="protein sequence ID" value="QQA00904.1"/>
    <property type="molecule type" value="Genomic_DNA"/>
</dbReference>
<comment type="subunit">
    <text evidence="7 8">Part of the 30S ribosomal subunit. Contacts proteins S5 and S12.</text>
</comment>
<dbReference type="NCBIfam" id="NF001109">
    <property type="entry name" value="PRK00136.1"/>
    <property type="match status" value="1"/>
</dbReference>
<keyword evidence="4 8" id="KW-0689">Ribosomal protein</keyword>
<dbReference type="FunFam" id="3.30.1490.10:FF:000001">
    <property type="entry name" value="30S ribosomal protein S8"/>
    <property type="match status" value="1"/>
</dbReference>
<evidence type="ECO:0000256" key="8">
    <source>
        <dbReference type="HAMAP-Rule" id="MF_01302"/>
    </source>
</evidence>
<evidence type="ECO:0000256" key="3">
    <source>
        <dbReference type="ARBA" id="ARBA00022884"/>
    </source>
</evidence>
<dbReference type="FunFam" id="3.30.1370.30:FF:000002">
    <property type="entry name" value="30S ribosomal protein S8"/>
    <property type="match status" value="1"/>
</dbReference>